<keyword evidence="4" id="KW-1185">Reference proteome</keyword>
<evidence type="ECO:0000313" key="4">
    <source>
        <dbReference type="Proteomes" id="UP001204144"/>
    </source>
</evidence>
<comment type="caution">
    <text evidence="3">The sequence shown here is derived from an EMBL/GenBank/DDBJ whole genome shotgun (WGS) entry which is preliminary data.</text>
</comment>
<keyword evidence="2" id="KW-0812">Transmembrane</keyword>
<dbReference type="Pfam" id="PF04120">
    <property type="entry name" value="Iron_permease"/>
    <property type="match status" value="1"/>
</dbReference>
<dbReference type="EMBL" id="RJUF01000184">
    <property type="protein sequence ID" value="MCP9765524.1"/>
    <property type="molecule type" value="Genomic_DNA"/>
</dbReference>
<organism evidence="3 4">
    <name type="scientific">Lacihabitans soyangensis</name>
    <dbReference type="NCBI Taxonomy" id="869394"/>
    <lineage>
        <taxon>Bacteria</taxon>
        <taxon>Pseudomonadati</taxon>
        <taxon>Bacteroidota</taxon>
        <taxon>Cytophagia</taxon>
        <taxon>Cytophagales</taxon>
        <taxon>Leadbetterellaceae</taxon>
        <taxon>Lacihabitans</taxon>
    </lineage>
</organism>
<feature type="coiled-coil region" evidence="1">
    <location>
        <begin position="102"/>
        <end position="129"/>
    </location>
</feature>
<keyword evidence="1" id="KW-0175">Coiled coil</keyword>
<evidence type="ECO:0008006" key="5">
    <source>
        <dbReference type="Google" id="ProtNLM"/>
    </source>
</evidence>
<dbReference type="AlphaFoldDB" id="A0AAE3H7I6"/>
<evidence type="ECO:0000313" key="3">
    <source>
        <dbReference type="EMBL" id="MCP9765524.1"/>
    </source>
</evidence>
<dbReference type="GO" id="GO:0055085">
    <property type="term" value="P:transmembrane transport"/>
    <property type="evidence" value="ECO:0007669"/>
    <property type="project" value="InterPro"/>
</dbReference>
<evidence type="ECO:0000256" key="1">
    <source>
        <dbReference type="SAM" id="Coils"/>
    </source>
</evidence>
<dbReference type="Proteomes" id="UP001204144">
    <property type="component" value="Unassembled WGS sequence"/>
</dbReference>
<keyword evidence="2" id="KW-1133">Transmembrane helix</keyword>
<feature type="transmembrane region" description="Helical" evidence="2">
    <location>
        <begin position="15"/>
        <end position="41"/>
    </location>
</feature>
<accession>A0AAE3H7I6</accession>
<keyword evidence="2" id="KW-0472">Membrane</keyword>
<name>A0AAE3H7I6_9BACT</name>
<gene>
    <name evidence="3" type="ORF">EGI31_21525</name>
</gene>
<dbReference type="InterPro" id="IPR007251">
    <property type="entry name" value="Iron_permease_Fet4"/>
</dbReference>
<protein>
    <recommendedName>
        <fullName evidence="5">Low affinity iron permease family protein</fullName>
    </recommendedName>
</protein>
<dbReference type="RefSeq" id="WP_255039229.1">
    <property type="nucleotide sequence ID" value="NZ_RJUF01000184.1"/>
</dbReference>
<reference evidence="3 4" key="1">
    <citation type="submission" date="2018-11" db="EMBL/GenBank/DDBJ databases">
        <title>Novel bacteria species description.</title>
        <authorList>
            <person name="Han J.-H."/>
        </authorList>
    </citation>
    <scope>NUCLEOTIDE SEQUENCE [LARGE SCALE GENOMIC DNA]</scope>
    <source>
        <strain evidence="3 4">KCTC23259</strain>
    </source>
</reference>
<sequence>MKRTYTKVEKFFEKITYLITAVLGSSITFFLALVMVVFWFFNRQYSQHDTNEVIRDLIHGITFLSLFVIQKEFSRFSGSLHLKVNELVASTETASNSVINVESKTEIEIHELQKEYAELVEKIEKPEDKL</sequence>
<evidence type="ECO:0000256" key="2">
    <source>
        <dbReference type="SAM" id="Phobius"/>
    </source>
</evidence>
<proteinExistence type="predicted"/>